<proteinExistence type="predicted"/>
<dbReference type="InterPro" id="IPR009241">
    <property type="entry name" value="HigB-like"/>
</dbReference>
<keyword evidence="2" id="KW-1185">Reference proteome</keyword>
<dbReference type="EMBL" id="JAKJSC010000001">
    <property type="protein sequence ID" value="MDE5417647.1"/>
    <property type="molecule type" value="Genomic_DNA"/>
</dbReference>
<sequence>MIKLFDVVLSKESENFLEVLDEKVRNKLFTIIEQCQYCIDPKKFKKLRDDVWEFRVTNKSNRYRLLAVWNKDSQSLVLCTHGIVKKVSKVPEKEIKKARKIAEQFFS</sequence>
<comment type="caution">
    <text evidence="1">The sequence shown here is derived from an EMBL/GenBank/DDBJ whole genome shotgun (WGS) entry which is preliminary data.</text>
</comment>
<name>A0ABT5VQS4_9BACT</name>
<evidence type="ECO:0000313" key="2">
    <source>
        <dbReference type="Proteomes" id="UP001528920"/>
    </source>
</evidence>
<protein>
    <submittedName>
        <fullName evidence="1">Type II toxin-antitoxin system RelE/ParE family toxin</fullName>
    </submittedName>
</protein>
<gene>
    <name evidence="1" type="ORF">L3049_06460</name>
</gene>
<organism evidence="1 2">
    <name type="scientific">Paralabilibaculum antarcticum</name>
    <dbReference type="NCBI Taxonomy" id="2912572"/>
    <lineage>
        <taxon>Bacteria</taxon>
        <taxon>Pseudomonadati</taxon>
        <taxon>Bacteroidota</taxon>
        <taxon>Bacteroidia</taxon>
        <taxon>Marinilabiliales</taxon>
        <taxon>Marinifilaceae</taxon>
        <taxon>Paralabilibaculum</taxon>
    </lineage>
</organism>
<dbReference type="Proteomes" id="UP001528920">
    <property type="component" value="Unassembled WGS sequence"/>
</dbReference>
<evidence type="ECO:0000313" key="1">
    <source>
        <dbReference type="EMBL" id="MDE5417647.1"/>
    </source>
</evidence>
<accession>A0ABT5VQS4</accession>
<dbReference type="RefSeq" id="WP_275108989.1">
    <property type="nucleotide sequence ID" value="NZ_JAKJSC010000001.1"/>
</dbReference>
<dbReference type="Pfam" id="PF05973">
    <property type="entry name" value="Gp49"/>
    <property type="match status" value="1"/>
</dbReference>
<reference evidence="1 2" key="1">
    <citation type="submission" date="2022-01" db="EMBL/GenBank/DDBJ databases">
        <title>Labilibaculum sp. nov, a marine bacterium isolated from Antarctica.</title>
        <authorList>
            <person name="Dai W."/>
        </authorList>
    </citation>
    <scope>NUCLEOTIDE SEQUENCE [LARGE SCALE GENOMIC DNA]</scope>
    <source>
        <strain evidence="1 2">DW002</strain>
    </source>
</reference>